<comment type="caution">
    <text evidence="2">The sequence shown here is derived from an EMBL/GenBank/DDBJ whole genome shotgun (WGS) entry which is preliminary data.</text>
</comment>
<proteinExistence type="predicted"/>
<feature type="compositionally biased region" description="Low complexity" evidence="1">
    <location>
        <begin position="429"/>
        <end position="452"/>
    </location>
</feature>
<sequence>MPCKAIRKKTQKECQCPEFTKREKDDKCSCRHSRDDHQDAAEPQALRPHVQDILKMFQSTSAQPTVPTGTNSASRAAAAREETNAGFRPKPPKAKPSDLKEEKSANSTAKTYKIRRVILLPGGITSSNQTFKLRTQAQKFPNKSKLEEWRSFGLVCEELLGKPLEFKVGWGPTEVDAWFRTLFPQQFEWLDRFGTPEPGRFHWMLAGKEYRRVYLYTGPTHDGAALAQLRGHTTRAWTEWEVRFVTHRAIPEKVYQDWPAALMGPLLDSEEDSLTESNGDVTDDAPAPVPENMKDNDSEVEASGPTLRSRKGKAPAQDWSSSPTAVRHDIDEDFQPSDDDLPTILELIRKQTDQETKAGESSNQGAAESSKQTGAAGHKRTLSSTGISDEEGINGKKAKEEHGLADFSEWQWEPESFIDLSSPSPPPAAGSANAQAGSSTLSPPSPTLESTPSPAPEVYSPTPRRPTRVFADVPPAWGHSL</sequence>
<organism evidence="2 3">
    <name type="scientific">Coprinellus micaceus</name>
    <name type="common">Glistening ink-cap mushroom</name>
    <name type="synonym">Coprinus micaceus</name>
    <dbReference type="NCBI Taxonomy" id="71717"/>
    <lineage>
        <taxon>Eukaryota</taxon>
        <taxon>Fungi</taxon>
        <taxon>Dikarya</taxon>
        <taxon>Basidiomycota</taxon>
        <taxon>Agaricomycotina</taxon>
        <taxon>Agaricomycetes</taxon>
        <taxon>Agaricomycetidae</taxon>
        <taxon>Agaricales</taxon>
        <taxon>Agaricineae</taxon>
        <taxon>Psathyrellaceae</taxon>
        <taxon>Coprinellus</taxon>
    </lineage>
</organism>
<feature type="compositionally biased region" description="Polar residues" evidence="1">
    <location>
        <begin position="57"/>
        <end position="68"/>
    </location>
</feature>
<evidence type="ECO:0000256" key="1">
    <source>
        <dbReference type="SAM" id="MobiDB-lite"/>
    </source>
</evidence>
<feature type="compositionally biased region" description="Basic and acidic residues" evidence="1">
    <location>
        <begin position="95"/>
        <end position="104"/>
    </location>
</feature>
<dbReference type="EMBL" id="QPFP01000043">
    <property type="protein sequence ID" value="TEB26989.1"/>
    <property type="molecule type" value="Genomic_DNA"/>
</dbReference>
<feature type="region of interest" description="Disordered" evidence="1">
    <location>
        <begin position="270"/>
        <end position="481"/>
    </location>
</feature>
<name>A0A4Y7T0E8_COPMI</name>
<evidence type="ECO:0000313" key="3">
    <source>
        <dbReference type="Proteomes" id="UP000298030"/>
    </source>
</evidence>
<feature type="compositionally biased region" description="Basic and acidic residues" evidence="1">
    <location>
        <begin position="393"/>
        <end position="404"/>
    </location>
</feature>
<gene>
    <name evidence="2" type="ORF">FA13DRAFT_1795046</name>
</gene>
<reference evidence="2 3" key="1">
    <citation type="journal article" date="2019" name="Nat. Ecol. Evol.">
        <title>Megaphylogeny resolves global patterns of mushroom evolution.</title>
        <authorList>
            <person name="Varga T."/>
            <person name="Krizsan K."/>
            <person name="Foldi C."/>
            <person name="Dima B."/>
            <person name="Sanchez-Garcia M."/>
            <person name="Sanchez-Ramirez S."/>
            <person name="Szollosi G.J."/>
            <person name="Szarkandi J.G."/>
            <person name="Papp V."/>
            <person name="Albert L."/>
            <person name="Andreopoulos W."/>
            <person name="Angelini C."/>
            <person name="Antonin V."/>
            <person name="Barry K.W."/>
            <person name="Bougher N.L."/>
            <person name="Buchanan P."/>
            <person name="Buyck B."/>
            <person name="Bense V."/>
            <person name="Catcheside P."/>
            <person name="Chovatia M."/>
            <person name="Cooper J."/>
            <person name="Damon W."/>
            <person name="Desjardin D."/>
            <person name="Finy P."/>
            <person name="Geml J."/>
            <person name="Haridas S."/>
            <person name="Hughes K."/>
            <person name="Justo A."/>
            <person name="Karasinski D."/>
            <person name="Kautmanova I."/>
            <person name="Kiss B."/>
            <person name="Kocsube S."/>
            <person name="Kotiranta H."/>
            <person name="LaButti K.M."/>
            <person name="Lechner B.E."/>
            <person name="Liimatainen K."/>
            <person name="Lipzen A."/>
            <person name="Lukacs Z."/>
            <person name="Mihaltcheva S."/>
            <person name="Morgado L.N."/>
            <person name="Niskanen T."/>
            <person name="Noordeloos M.E."/>
            <person name="Ohm R.A."/>
            <person name="Ortiz-Santana B."/>
            <person name="Ovrebo C."/>
            <person name="Racz N."/>
            <person name="Riley R."/>
            <person name="Savchenko A."/>
            <person name="Shiryaev A."/>
            <person name="Soop K."/>
            <person name="Spirin V."/>
            <person name="Szebenyi C."/>
            <person name="Tomsovsky M."/>
            <person name="Tulloss R.E."/>
            <person name="Uehling J."/>
            <person name="Grigoriev I.V."/>
            <person name="Vagvolgyi C."/>
            <person name="Papp T."/>
            <person name="Martin F.M."/>
            <person name="Miettinen O."/>
            <person name="Hibbett D.S."/>
            <person name="Nagy L.G."/>
        </authorList>
    </citation>
    <scope>NUCLEOTIDE SEQUENCE [LARGE SCALE GENOMIC DNA]</scope>
    <source>
        <strain evidence="2 3">FP101781</strain>
    </source>
</reference>
<feature type="compositionally biased region" description="Acidic residues" evidence="1">
    <location>
        <begin position="331"/>
        <end position="341"/>
    </location>
</feature>
<feature type="region of interest" description="Disordered" evidence="1">
    <location>
        <begin position="21"/>
        <end position="108"/>
    </location>
</feature>
<keyword evidence="3" id="KW-1185">Reference proteome</keyword>
<evidence type="ECO:0000313" key="2">
    <source>
        <dbReference type="EMBL" id="TEB26989.1"/>
    </source>
</evidence>
<feature type="compositionally biased region" description="Polar residues" evidence="1">
    <location>
        <begin position="359"/>
        <end position="373"/>
    </location>
</feature>
<dbReference type="OrthoDB" id="3065220at2759"/>
<dbReference type="AlphaFoldDB" id="A0A4Y7T0E8"/>
<feature type="compositionally biased region" description="Basic and acidic residues" evidence="1">
    <location>
        <begin position="21"/>
        <end position="40"/>
    </location>
</feature>
<dbReference type="Proteomes" id="UP000298030">
    <property type="component" value="Unassembled WGS sequence"/>
</dbReference>
<feature type="compositionally biased region" description="Basic and acidic residues" evidence="1">
    <location>
        <begin position="347"/>
        <end position="358"/>
    </location>
</feature>
<protein>
    <submittedName>
        <fullName evidence="2">Uncharacterized protein</fullName>
    </submittedName>
</protein>
<accession>A0A4Y7T0E8</accession>